<dbReference type="Pfam" id="PF07460">
    <property type="entry name" value="NUMOD3"/>
    <property type="match status" value="2"/>
</dbReference>
<keyword evidence="4" id="KW-1185">Reference proteome</keyword>
<dbReference type="AlphaFoldDB" id="A0A6A4G9Y9"/>
<dbReference type="SUPFAM" id="SSF64496">
    <property type="entry name" value="DNA-binding domain of intron-encoded endonucleases"/>
    <property type="match status" value="1"/>
</dbReference>
<dbReference type="InterPro" id="IPR006350">
    <property type="entry name" value="Intron_endoG1"/>
</dbReference>
<feature type="non-terminal residue" evidence="3">
    <location>
        <position position="183"/>
    </location>
</feature>
<dbReference type="NCBIfam" id="TIGR01453">
    <property type="entry name" value="grpIintron_endo"/>
    <property type="match status" value="1"/>
</dbReference>
<organism evidence="3 4">
    <name type="scientific">Gymnopus androsaceus JB14</name>
    <dbReference type="NCBI Taxonomy" id="1447944"/>
    <lineage>
        <taxon>Eukaryota</taxon>
        <taxon>Fungi</taxon>
        <taxon>Dikarya</taxon>
        <taxon>Basidiomycota</taxon>
        <taxon>Agaricomycotina</taxon>
        <taxon>Agaricomycetes</taxon>
        <taxon>Agaricomycetidae</taxon>
        <taxon>Agaricales</taxon>
        <taxon>Marasmiineae</taxon>
        <taxon>Omphalotaceae</taxon>
        <taxon>Gymnopus</taxon>
    </lineage>
</organism>
<accession>A0A6A4G9Y9</accession>
<dbReference type="GO" id="GO:0004519">
    <property type="term" value="F:endonuclease activity"/>
    <property type="evidence" value="ECO:0007669"/>
    <property type="project" value="InterPro"/>
</dbReference>
<dbReference type="GO" id="GO:0003677">
    <property type="term" value="F:DNA binding"/>
    <property type="evidence" value="ECO:0007669"/>
    <property type="project" value="InterPro"/>
</dbReference>
<sequence length="183" mass="21079">LPVKVYRDLNQPEKLKVELHKVGGVYGLVNISDPNKIQQYIGSSKDLYQRLSDHLKGRDSNSRLQRSISKYGIQNFHFAIYYLHKDPAVILTDIETEVIKSFPFENLYNYKKEATSSLGYKHTIEAINKMKRRFLNKANHPMFGRNHGKFALAKISKPGVLNPMFGKNHTIETKQKMSLAKSK</sequence>
<dbReference type="Proteomes" id="UP000799118">
    <property type="component" value="Unassembled WGS sequence"/>
</dbReference>
<evidence type="ECO:0000259" key="2">
    <source>
        <dbReference type="PROSITE" id="PS50164"/>
    </source>
</evidence>
<protein>
    <recommendedName>
        <fullName evidence="2">GIY-YIG domain-containing protein</fullName>
    </recommendedName>
</protein>
<comment type="similarity">
    <text evidence="1">To endonucleases of group I introns of fungi and phage.</text>
</comment>
<name>A0A6A4G9Y9_9AGAR</name>
<dbReference type="Gene3D" id="3.40.1440.10">
    <property type="entry name" value="GIY-YIG endonuclease"/>
    <property type="match status" value="1"/>
</dbReference>
<dbReference type="Pfam" id="PF01541">
    <property type="entry name" value="GIY-YIG"/>
    <property type="match status" value="1"/>
</dbReference>
<dbReference type="InterPro" id="IPR003611">
    <property type="entry name" value="NUMOD3"/>
</dbReference>
<evidence type="ECO:0000313" key="3">
    <source>
        <dbReference type="EMBL" id="KAE9382274.1"/>
    </source>
</evidence>
<dbReference type="EMBL" id="ML771884">
    <property type="protein sequence ID" value="KAE9382274.1"/>
    <property type="molecule type" value="Genomic_DNA"/>
</dbReference>
<reference evidence="3" key="1">
    <citation type="journal article" date="2019" name="Environ. Microbiol.">
        <title>Fungal ecological strategies reflected in gene transcription - a case study of two litter decomposers.</title>
        <authorList>
            <person name="Barbi F."/>
            <person name="Kohler A."/>
            <person name="Barry K."/>
            <person name="Baskaran P."/>
            <person name="Daum C."/>
            <person name="Fauchery L."/>
            <person name="Ihrmark K."/>
            <person name="Kuo A."/>
            <person name="LaButti K."/>
            <person name="Lipzen A."/>
            <person name="Morin E."/>
            <person name="Grigoriev I.V."/>
            <person name="Henrissat B."/>
            <person name="Lindahl B."/>
            <person name="Martin F."/>
        </authorList>
    </citation>
    <scope>NUCLEOTIDE SEQUENCE</scope>
    <source>
        <strain evidence="3">JB14</strain>
    </source>
</reference>
<proteinExistence type="predicted"/>
<evidence type="ECO:0000313" key="4">
    <source>
        <dbReference type="Proteomes" id="UP000799118"/>
    </source>
</evidence>
<dbReference type="SUPFAM" id="SSF82771">
    <property type="entry name" value="GIY-YIG endonuclease"/>
    <property type="match status" value="1"/>
</dbReference>
<evidence type="ECO:0000256" key="1">
    <source>
        <dbReference type="ARBA" id="ARBA00010045"/>
    </source>
</evidence>
<feature type="non-terminal residue" evidence="3">
    <location>
        <position position="1"/>
    </location>
</feature>
<dbReference type="SMART" id="SM00496">
    <property type="entry name" value="IENR2"/>
    <property type="match status" value="3"/>
</dbReference>
<dbReference type="OrthoDB" id="5274807at2759"/>
<gene>
    <name evidence="3" type="ORF">BT96DRAFT_737521</name>
</gene>
<dbReference type="SMART" id="SM00465">
    <property type="entry name" value="GIYc"/>
    <property type="match status" value="1"/>
</dbReference>
<feature type="domain" description="GIY-YIG" evidence="2">
    <location>
        <begin position="21"/>
        <end position="110"/>
    </location>
</feature>
<dbReference type="InterPro" id="IPR000305">
    <property type="entry name" value="GIY-YIG_endonuc"/>
</dbReference>
<dbReference type="InterPro" id="IPR035901">
    <property type="entry name" value="GIY-YIG_endonuc_sf"/>
</dbReference>
<dbReference type="PROSITE" id="PS50164">
    <property type="entry name" value="GIY_YIG"/>
    <property type="match status" value="1"/>
</dbReference>